<dbReference type="InterPro" id="IPR036116">
    <property type="entry name" value="FN3_sf"/>
</dbReference>
<proteinExistence type="predicted"/>
<dbReference type="Pfam" id="PF07705">
    <property type="entry name" value="CARDB"/>
    <property type="match status" value="1"/>
</dbReference>
<dbReference type="SMART" id="SM00060">
    <property type="entry name" value="FN3"/>
    <property type="match status" value="1"/>
</dbReference>
<dbReference type="InterPro" id="IPR013783">
    <property type="entry name" value="Ig-like_fold"/>
</dbReference>
<evidence type="ECO:0000313" key="3">
    <source>
        <dbReference type="Proteomes" id="UP001500454"/>
    </source>
</evidence>
<gene>
    <name evidence="2" type="ORF">GCM10023186_02680</name>
</gene>
<dbReference type="Pfam" id="PF18962">
    <property type="entry name" value="Por_Secre_tail"/>
    <property type="match status" value="1"/>
</dbReference>
<dbReference type="InterPro" id="IPR003961">
    <property type="entry name" value="FN3_dom"/>
</dbReference>
<organism evidence="2 3">
    <name type="scientific">Hymenobacter koreensis</name>
    <dbReference type="NCBI Taxonomy" id="1084523"/>
    <lineage>
        <taxon>Bacteria</taxon>
        <taxon>Pseudomonadati</taxon>
        <taxon>Bacteroidota</taxon>
        <taxon>Cytophagia</taxon>
        <taxon>Cytophagales</taxon>
        <taxon>Hymenobacteraceae</taxon>
        <taxon>Hymenobacter</taxon>
    </lineage>
</organism>
<dbReference type="PROSITE" id="PS50853">
    <property type="entry name" value="FN3"/>
    <property type="match status" value="1"/>
</dbReference>
<dbReference type="Gene3D" id="2.60.40.10">
    <property type="entry name" value="Immunoglobulins"/>
    <property type="match status" value="2"/>
</dbReference>
<protein>
    <recommendedName>
        <fullName evidence="1">Fibronectin type-III domain-containing protein</fullName>
    </recommendedName>
</protein>
<keyword evidence="3" id="KW-1185">Reference proteome</keyword>
<dbReference type="EMBL" id="BAABHA010000001">
    <property type="protein sequence ID" value="GAA4372822.1"/>
    <property type="molecule type" value="Genomic_DNA"/>
</dbReference>
<evidence type="ECO:0000259" key="1">
    <source>
        <dbReference type="PROSITE" id="PS50853"/>
    </source>
</evidence>
<dbReference type="CDD" id="cd00063">
    <property type="entry name" value="FN3"/>
    <property type="match status" value="1"/>
</dbReference>
<comment type="caution">
    <text evidence="2">The sequence shown here is derived from an EMBL/GenBank/DDBJ whole genome shotgun (WGS) entry which is preliminary data.</text>
</comment>
<feature type="domain" description="Fibronectin type-III" evidence="1">
    <location>
        <begin position="158"/>
        <end position="247"/>
    </location>
</feature>
<dbReference type="InterPro" id="IPR011635">
    <property type="entry name" value="CARDB"/>
</dbReference>
<dbReference type="Proteomes" id="UP001500454">
    <property type="component" value="Unassembled WGS sequence"/>
</dbReference>
<accession>A0ABP8ITT5</accession>
<sequence>MIYTAAEIGSSGNISQVGFYLNSVSTPGAAPTKIYLKTVTNSAFAAATTVASEISGATLVYDATIPASAFVANTWVSVPLTTPFAYNGTSNLEVIVETNAAAEGNESSTGKVFRYATTGVARAQFWNEDNTAPVAVGVLSATRPNIRLTGLTPASCAAPTALAVSAITATSAQLAFTAGTGNTSYTVTYYPTATPASVTTVTPAPTASPVTLSGLLANTAYTLTVVANCSATSSSQQVTTSFTTSSPADDAAVTAVFTLGKVSTYSSPVTVQAVVRNAGSAAITNRIVVLSVSGATTFTNAQTIASLAPGASTTVTFAAYPVTATTGANTVTVTLAADDVATNNVRTYAQAITAGQLSYIDASQPVTASVGVSSTTPNGILAVKYTTNQASVLNEVRLEFLANATTTSTYQVVVLNAAGTGGTPGTALFTSPTLNRPTAAGIVTVPITGNITVNGPFFVGLKEISGNVGIGYQVEDPLRPGTFYFQSPATGAWAEVNTTALRTRLAIEVGFRTVTATRSIELANAIDAFPNPATEAFTLNLPALGGERTAQLTLVNSLGQLVQTRTLTLNAAGTQTQMEVGHLAKGLYTLKVQAGNQLATKQIVVQ</sequence>
<dbReference type="InterPro" id="IPR026444">
    <property type="entry name" value="Secre_tail"/>
</dbReference>
<dbReference type="NCBIfam" id="TIGR04183">
    <property type="entry name" value="Por_Secre_tail"/>
    <property type="match status" value="1"/>
</dbReference>
<name>A0ABP8ITT5_9BACT</name>
<evidence type="ECO:0000313" key="2">
    <source>
        <dbReference type="EMBL" id="GAA4372822.1"/>
    </source>
</evidence>
<reference evidence="3" key="1">
    <citation type="journal article" date="2019" name="Int. J. Syst. Evol. Microbiol.">
        <title>The Global Catalogue of Microorganisms (GCM) 10K type strain sequencing project: providing services to taxonomists for standard genome sequencing and annotation.</title>
        <authorList>
            <consortium name="The Broad Institute Genomics Platform"/>
            <consortium name="The Broad Institute Genome Sequencing Center for Infectious Disease"/>
            <person name="Wu L."/>
            <person name="Ma J."/>
        </authorList>
    </citation>
    <scope>NUCLEOTIDE SEQUENCE [LARGE SCALE GENOMIC DNA]</scope>
    <source>
        <strain evidence="3">JCM 17924</strain>
    </source>
</reference>
<dbReference type="SUPFAM" id="SSF49265">
    <property type="entry name" value="Fibronectin type III"/>
    <property type="match status" value="1"/>
</dbReference>
<dbReference type="Pfam" id="PF00041">
    <property type="entry name" value="fn3"/>
    <property type="match status" value="1"/>
</dbReference>